<comment type="caution">
    <text evidence="6">Lacks conserved residue(s) required for the propagation of feature annotation.</text>
</comment>
<organism evidence="7 8">
    <name type="scientific">Acidovorax soli</name>
    <dbReference type="NCBI Taxonomy" id="592050"/>
    <lineage>
        <taxon>Bacteria</taxon>
        <taxon>Pseudomonadati</taxon>
        <taxon>Pseudomonadota</taxon>
        <taxon>Betaproteobacteria</taxon>
        <taxon>Burkholderiales</taxon>
        <taxon>Comamonadaceae</taxon>
        <taxon>Acidovorax</taxon>
    </lineage>
</organism>
<dbReference type="RefSeq" id="WP_092697286.1">
    <property type="nucleotide sequence ID" value="NZ_CAXIQL010000016.1"/>
</dbReference>
<dbReference type="Proteomes" id="UP000199002">
    <property type="component" value="Unassembled WGS sequence"/>
</dbReference>
<protein>
    <recommendedName>
        <fullName evidence="6">Ribosomal RNA small subunit methyltransferase G</fullName>
        <ecNumber evidence="6">2.1.1.170</ecNumber>
    </recommendedName>
    <alternativeName>
        <fullName evidence="6">16S rRNA 7-methylguanosine methyltransferase</fullName>
        <shortName evidence="6">16S rRNA m7G methyltransferase</shortName>
    </alternativeName>
</protein>
<evidence type="ECO:0000256" key="1">
    <source>
        <dbReference type="ARBA" id="ARBA00022490"/>
    </source>
</evidence>
<keyword evidence="3 6" id="KW-0489">Methyltransferase</keyword>
<dbReference type="NCBIfam" id="TIGR00138">
    <property type="entry name" value="rsmG_gidB"/>
    <property type="match status" value="1"/>
</dbReference>
<dbReference type="SUPFAM" id="SSF53335">
    <property type="entry name" value="S-adenosyl-L-methionine-dependent methyltransferases"/>
    <property type="match status" value="1"/>
</dbReference>
<accession>A0A1H3XP90</accession>
<keyword evidence="1 6" id="KW-0963">Cytoplasm</keyword>
<comment type="catalytic activity">
    <reaction evidence="6">
        <text>guanosine(527) in 16S rRNA + S-adenosyl-L-methionine = N(7)-methylguanosine(527) in 16S rRNA + S-adenosyl-L-homocysteine</text>
        <dbReference type="Rhea" id="RHEA:42732"/>
        <dbReference type="Rhea" id="RHEA-COMP:10209"/>
        <dbReference type="Rhea" id="RHEA-COMP:10210"/>
        <dbReference type="ChEBI" id="CHEBI:57856"/>
        <dbReference type="ChEBI" id="CHEBI:59789"/>
        <dbReference type="ChEBI" id="CHEBI:74269"/>
        <dbReference type="ChEBI" id="CHEBI:74480"/>
        <dbReference type="EC" id="2.1.1.170"/>
    </reaction>
</comment>
<reference evidence="8" key="1">
    <citation type="submission" date="2016-10" db="EMBL/GenBank/DDBJ databases">
        <authorList>
            <person name="Varghese N."/>
            <person name="Submissions S."/>
        </authorList>
    </citation>
    <scope>NUCLEOTIDE SEQUENCE [LARGE SCALE GENOMIC DNA]</scope>
    <source>
        <strain evidence="8">DSM 25157</strain>
    </source>
</reference>
<comment type="subcellular location">
    <subcellularLocation>
        <location evidence="6">Cytoplasm</location>
    </subcellularLocation>
</comment>
<evidence type="ECO:0000313" key="8">
    <source>
        <dbReference type="Proteomes" id="UP000199002"/>
    </source>
</evidence>
<feature type="binding site" evidence="6">
    <location>
        <begin position="145"/>
        <end position="146"/>
    </location>
    <ligand>
        <name>S-adenosyl-L-methionine</name>
        <dbReference type="ChEBI" id="CHEBI:59789"/>
    </ligand>
</feature>
<keyword evidence="5 6" id="KW-0949">S-adenosyl-L-methionine</keyword>
<gene>
    <name evidence="6" type="primary">rsmG</name>
    <name evidence="7" type="ORF">SAMN05421875_10471</name>
</gene>
<dbReference type="PANTHER" id="PTHR31760:SF0">
    <property type="entry name" value="S-ADENOSYL-L-METHIONINE-DEPENDENT METHYLTRANSFERASES SUPERFAMILY PROTEIN"/>
    <property type="match status" value="1"/>
</dbReference>
<evidence type="ECO:0000256" key="3">
    <source>
        <dbReference type="ARBA" id="ARBA00022603"/>
    </source>
</evidence>
<feature type="binding site" evidence="6">
    <location>
        <position position="99"/>
    </location>
    <ligand>
        <name>S-adenosyl-L-methionine</name>
        <dbReference type="ChEBI" id="CHEBI:59789"/>
    </ligand>
</feature>
<dbReference type="PIRSF" id="PIRSF003078">
    <property type="entry name" value="GidB"/>
    <property type="match status" value="1"/>
</dbReference>
<dbReference type="GO" id="GO:0070043">
    <property type="term" value="F:rRNA (guanine-N7-)-methyltransferase activity"/>
    <property type="evidence" value="ECO:0007669"/>
    <property type="project" value="UniProtKB-UniRule"/>
</dbReference>
<evidence type="ECO:0000256" key="6">
    <source>
        <dbReference type="HAMAP-Rule" id="MF_00074"/>
    </source>
</evidence>
<comment type="similarity">
    <text evidence="6">Belongs to the methyltransferase superfamily. RNA methyltransferase RsmG family.</text>
</comment>
<evidence type="ECO:0000313" key="7">
    <source>
        <dbReference type="EMBL" id="SEA01247.1"/>
    </source>
</evidence>
<dbReference type="EC" id="2.1.1.170" evidence="6"/>
<keyword evidence="8" id="KW-1185">Reference proteome</keyword>
<proteinExistence type="inferred from homology"/>
<dbReference type="HAMAP" id="MF_00074">
    <property type="entry name" value="16SrRNA_methyltr_G"/>
    <property type="match status" value="1"/>
</dbReference>
<dbReference type="AlphaFoldDB" id="A0A1H3XP90"/>
<feature type="binding site" evidence="6">
    <location>
        <position position="158"/>
    </location>
    <ligand>
        <name>S-adenosyl-L-methionine</name>
        <dbReference type="ChEBI" id="CHEBI:59789"/>
    </ligand>
</feature>
<dbReference type="Pfam" id="PF02527">
    <property type="entry name" value="GidB"/>
    <property type="match status" value="1"/>
</dbReference>
<keyword evidence="2 6" id="KW-0698">rRNA processing</keyword>
<dbReference type="InterPro" id="IPR003682">
    <property type="entry name" value="rRNA_ssu_MeTfrase_G"/>
</dbReference>
<dbReference type="GO" id="GO:0005829">
    <property type="term" value="C:cytosol"/>
    <property type="evidence" value="ECO:0007669"/>
    <property type="project" value="TreeGrafter"/>
</dbReference>
<dbReference type="PANTHER" id="PTHR31760">
    <property type="entry name" value="S-ADENOSYL-L-METHIONINE-DEPENDENT METHYLTRANSFERASES SUPERFAMILY PROTEIN"/>
    <property type="match status" value="1"/>
</dbReference>
<dbReference type="InterPro" id="IPR029063">
    <property type="entry name" value="SAM-dependent_MTases_sf"/>
</dbReference>
<dbReference type="STRING" id="592050.SAMN05421875_10471"/>
<keyword evidence="4 6" id="KW-0808">Transferase</keyword>
<evidence type="ECO:0000256" key="2">
    <source>
        <dbReference type="ARBA" id="ARBA00022552"/>
    </source>
</evidence>
<dbReference type="GeneID" id="34233557"/>
<feature type="binding site" evidence="6">
    <location>
        <position position="94"/>
    </location>
    <ligand>
        <name>S-adenosyl-L-methionine</name>
        <dbReference type="ChEBI" id="CHEBI:59789"/>
    </ligand>
</feature>
<dbReference type="EMBL" id="FNQJ01000004">
    <property type="protein sequence ID" value="SEA01247.1"/>
    <property type="molecule type" value="Genomic_DNA"/>
</dbReference>
<evidence type="ECO:0000256" key="4">
    <source>
        <dbReference type="ARBA" id="ARBA00022679"/>
    </source>
</evidence>
<name>A0A1H3XP90_9BURK</name>
<evidence type="ECO:0000256" key="5">
    <source>
        <dbReference type="ARBA" id="ARBA00022691"/>
    </source>
</evidence>
<comment type="function">
    <text evidence="6">Specifically methylates the N7 position of guanine in position 527 of 16S rRNA.</text>
</comment>
<sequence length="225" mass="24335">MTVVTGNDRLHQQLQAGAEALALDLNEGQIGQLMDFLALLQKWNKVYNLTAVRDPQEMMTHHLLDSLAAVAPLRRHVAALVGEGRGAVRLLDVGSGGGLPGVVFAICCPEVDVSCVDTVGKKAAFIQQAAVALKLRNLHGVHARVETLAMPFDIISCRAFASLPDFVNWSRSALAAPHGVWLAMKGKHPEDEMATLPADVQVFHVEQLVVPGLDAERCIIWMKPV</sequence>
<dbReference type="Gene3D" id="3.40.50.150">
    <property type="entry name" value="Vaccinia Virus protein VP39"/>
    <property type="match status" value="1"/>
</dbReference>